<dbReference type="InterPro" id="IPR001623">
    <property type="entry name" value="DnaJ_domain"/>
</dbReference>
<dbReference type="Gene3D" id="1.10.287.110">
    <property type="entry name" value="DnaJ domain"/>
    <property type="match status" value="1"/>
</dbReference>
<dbReference type="AlphaFoldDB" id="B4NG57"/>
<dbReference type="PANTHER" id="PTHR44240:SF10">
    <property type="entry name" value="J DOMAIN-CONTAINING PROTEIN"/>
    <property type="match status" value="1"/>
</dbReference>
<dbReference type="HOGENOM" id="CLU_1316667_0_0_1"/>
<dbReference type="InParanoid" id="B4NG57"/>
<dbReference type="KEGG" id="dwi:6649687"/>
<sequence>MPRGPGRKENLYDVLEIPKNSSKQEIKRAFVELSKKYHPDSHEKTRNSDEFMRVYEAYEELKKESLRAEDDTEIKMPAVDTSRPMVNVCKKWREYQADNRRKQQGNNFKIKASPAKINQKPWLVKKDSSASLWLPPETPSSVLVVSQIHRENVCDFPSFSNTEGDDTEMPSEWMCYFAGFGLVSGLLFMDSVSDWCDKEPSECPKPEELEEADLSSSSKRLTLCFSV</sequence>
<evidence type="ECO:0000259" key="1">
    <source>
        <dbReference type="PROSITE" id="PS50076"/>
    </source>
</evidence>
<dbReference type="Proteomes" id="UP000007798">
    <property type="component" value="Unassembled WGS sequence"/>
</dbReference>
<dbReference type="STRING" id="7260.B4NG57"/>
<dbReference type="CDD" id="cd06257">
    <property type="entry name" value="DnaJ"/>
    <property type="match status" value="1"/>
</dbReference>
<name>B4NG57_DROWI</name>
<dbReference type="eggNOG" id="KOG0715">
    <property type="taxonomic scope" value="Eukaryota"/>
</dbReference>
<dbReference type="SMART" id="SM00271">
    <property type="entry name" value="DnaJ"/>
    <property type="match status" value="1"/>
</dbReference>
<dbReference type="SUPFAM" id="SSF46565">
    <property type="entry name" value="Chaperone J-domain"/>
    <property type="match status" value="1"/>
</dbReference>
<dbReference type="PROSITE" id="PS50076">
    <property type="entry name" value="DNAJ_2"/>
    <property type="match status" value="1"/>
</dbReference>
<dbReference type="InterPro" id="IPR052276">
    <property type="entry name" value="Diphthamide-biosynth_chaperone"/>
</dbReference>
<dbReference type="OrthoDB" id="66964at2759"/>
<gene>
    <name evidence="2" type="primary">Dwil\GK22773</name>
    <name evidence="2" type="ORF">Dwil_GK22773</name>
</gene>
<dbReference type="PRINTS" id="PR00625">
    <property type="entry name" value="JDOMAIN"/>
</dbReference>
<dbReference type="PANTHER" id="PTHR44240">
    <property type="entry name" value="DNAJ DOMAIN (PROKARYOTIC HEAT SHOCK PROTEIN)-RELATED"/>
    <property type="match status" value="1"/>
</dbReference>
<organism evidence="2 3">
    <name type="scientific">Drosophila willistoni</name>
    <name type="common">Fruit fly</name>
    <dbReference type="NCBI Taxonomy" id="7260"/>
    <lineage>
        <taxon>Eukaryota</taxon>
        <taxon>Metazoa</taxon>
        <taxon>Ecdysozoa</taxon>
        <taxon>Arthropoda</taxon>
        <taxon>Hexapoda</taxon>
        <taxon>Insecta</taxon>
        <taxon>Pterygota</taxon>
        <taxon>Neoptera</taxon>
        <taxon>Endopterygota</taxon>
        <taxon>Diptera</taxon>
        <taxon>Brachycera</taxon>
        <taxon>Muscomorpha</taxon>
        <taxon>Ephydroidea</taxon>
        <taxon>Drosophilidae</taxon>
        <taxon>Drosophila</taxon>
        <taxon>Sophophora</taxon>
    </lineage>
</organism>
<accession>B4NG57</accession>
<proteinExistence type="predicted"/>
<dbReference type="EMBL" id="CH964251">
    <property type="protein sequence ID" value="EDW83274.2"/>
    <property type="molecule type" value="Genomic_DNA"/>
</dbReference>
<feature type="domain" description="J" evidence="1">
    <location>
        <begin position="10"/>
        <end position="74"/>
    </location>
</feature>
<protein>
    <recommendedName>
        <fullName evidence="1">J domain-containing protein</fullName>
    </recommendedName>
</protein>
<dbReference type="InterPro" id="IPR036869">
    <property type="entry name" value="J_dom_sf"/>
</dbReference>
<dbReference type="FunCoup" id="B4NG57">
    <property type="interactions" value="2"/>
</dbReference>
<evidence type="ECO:0000313" key="2">
    <source>
        <dbReference type="EMBL" id="EDW83274.2"/>
    </source>
</evidence>
<dbReference type="Pfam" id="PF00226">
    <property type="entry name" value="DnaJ"/>
    <property type="match status" value="1"/>
</dbReference>
<reference evidence="2 3" key="1">
    <citation type="journal article" date="2007" name="Nature">
        <title>Evolution of genes and genomes on the Drosophila phylogeny.</title>
        <authorList>
            <consortium name="Drosophila 12 Genomes Consortium"/>
            <person name="Clark A.G."/>
            <person name="Eisen M.B."/>
            <person name="Smith D.R."/>
            <person name="Bergman C.M."/>
            <person name="Oliver B."/>
            <person name="Markow T.A."/>
            <person name="Kaufman T.C."/>
            <person name="Kellis M."/>
            <person name="Gelbart W."/>
            <person name="Iyer V.N."/>
            <person name="Pollard D.A."/>
            <person name="Sackton T.B."/>
            <person name="Larracuente A.M."/>
            <person name="Singh N.D."/>
            <person name="Abad J.P."/>
            <person name="Abt D.N."/>
            <person name="Adryan B."/>
            <person name="Aguade M."/>
            <person name="Akashi H."/>
            <person name="Anderson W.W."/>
            <person name="Aquadro C.F."/>
            <person name="Ardell D.H."/>
            <person name="Arguello R."/>
            <person name="Artieri C.G."/>
            <person name="Barbash D.A."/>
            <person name="Barker D."/>
            <person name="Barsanti P."/>
            <person name="Batterham P."/>
            <person name="Batzoglou S."/>
            <person name="Begun D."/>
            <person name="Bhutkar A."/>
            <person name="Blanco E."/>
            <person name="Bosak S.A."/>
            <person name="Bradley R.K."/>
            <person name="Brand A.D."/>
            <person name="Brent M.R."/>
            <person name="Brooks A.N."/>
            <person name="Brown R.H."/>
            <person name="Butlin R.K."/>
            <person name="Caggese C."/>
            <person name="Calvi B.R."/>
            <person name="Bernardo de Carvalho A."/>
            <person name="Caspi A."/>
            <person name="Castrezana S."/>
            <person name="Celniker S.E."/>
            <person name="Chang J.L."/>
            <person name="Chapple C."/>
            <person name="Chatterji S."/>
            <person name="Chinwalla A."/>
            <person name="Civetta A."/>
            <person name="Clifton S.W."/>
            <person name="Comeron J.M."/>
            <person name="Costello J.C."/>
            <person name="Coyne J.A."/>
            <person name="Daub J."/>
            <person name="David R.G."/>
            <person name="Delcher A.L."/>
            <person name="Delehaunty K."/>
            <person name="Do C.B."/>
            <person name="Ebling H."/>
            <person name="Edwards K."/>
            <person name="Eickbush T."/>
            <person name="Evans J.D."/>
            <person name="Filipski A."/>
            <person name="Findeiss S."/>
            <person name="Freyhult E."/>
            <person name="Fulton L."/>
            <person name="Fulton R."/>
            <person name="Garcia A.C."/>
            <person name="Gardiner A."/>
            <person name="Garfield D.A."/>
            <person name="Garvin B.E."/>
            <person name="Gibson G."/>
            <person name="Gilbert D."/>
            <person name="Gnerre S."/>
            <person name="Godfrey J."/>
            <person name="Good R."/>
            <person name="Gotea V."/>
            <person name="Gravely B."/>
            <person name="Greenberg A.J."/>
            <person name="Griffiths-Jones S."/>
            <person name="Gross S."/>
            <person name="Guigo R."/>
            <person name="Gustafson E.A."/>
            <person name="Haerty W."/>
            <person name="Hahn M.W."/>
            <person name="Halligan D.L."/>
            <person name="Halpern A.L."/>
            <person name="Halter G.M."/>
            <person name="Han M.V."/>
            <person name="Heger A."/>
            <person name="Hillier L."/>
            <person name="Hinrichs A.S."/>
            <person name="Holmes I."/>
            <person name="Hoskins R.A."/>
            <person name="Hubisz M.J."/>
            <person name="Hultmark D."/>
            <person name="Huntley M.A."/>
            <person name="Jaffe D.B."/>
            <person name="Jagadeeshan S."/>
            <person name="Jeck W.R."/>
            <person name="Johnson J."/>
            <person name="Jones C.D."/>
            <person name="Jordan W.C."/>
            <person name="Karpen G.H."/>
            <person name="Kataoka E."/>
            <person name="Keightley P.D."/>
            <person name="Kheradpour P."/>
            <person name="Kirkness E.F."/>
            <person name="Koerich L.B."/>
            <person name="Kristiansen K."/>
            <person name="Kudrna D."/>
            <person name="Kulathinal R.J."/>
            <person name="Kumar S."/>
            <person name="Kwok R."/>
            <person name="Lander E."/>
            <person name="Langley C.H."/>
            <person name="Lapoint R."/>
            <person name="Lazzaro B.P."/>
            <person name="Lee S.J."/>
            <person name="Levesque L."/>
            <person name="Li R."/>
            <person name="Lin C.F."/>
            <person name="Lin M.F."/>
            <person name="Lindblad-Toh K."/>
            <person name="Llopart A."/>
            <person name="Long M."/>
            <person name="Low L."/>
            <person name="Lozovsky E."/>
            <person name="Lu J."/>
            <person name="Luo M."/>
            <person name="Machado C.A."/>
            <person name="Makalowski W."/>
            <person name="Marzo M."/>
            <person name="Matsuda M."/>
            <person name="Matzkin L."/>
            <person name="McAllister B."/>
            <person name="McBride C.S."/>
            <person name="McKernan B."/>
            <person name="McKernan K."/>
            <person name="Mendez-Lago M."/>
            <person name="Minx P."/>
            <person name="Mollenhauer M.U."/>
            <person name="Montooth K."/>
            <person name="Mount S.M."/>
            <person name="Mu X."/>
            <person name="Myers E."/>
            <person name="Negre B."/>
            <person name="Newfeld S."/>
            <person name="Nielsen R."/>
            <person name="Noor M.A."/>
            <person name="O'Grady P."/>
            <person name="Pachter L."/>
            <person name="Papaceit M."/>
            <person name="Parisi M.J."/>
            <person name="Parisi M."/>
            <person name="Parts L."/>
            <person name="Pedersen J.S."/>
            <person name="Pesole G."/>
            <person name="Phillippy A.M."/>
            <person name="Ponting C.P."/>
            <person name="Pop M."/>
            <person name="Porcelli D."/>
            <person name="Powell J.R."/>
            <person name="Prohaska S."/>
            <person name="Pruitt K."/>
            <person name="Puig M."/>
            <person name="Quesneville H."/>
            <person name="Ram K.R."/>
            <person name="Rand D."/>
            <person name="Rasmussen M.D."/>
            <person name="Reed L.K."/>
            <person name="Reenan R."/>
            <person name="Reily A."/>
            <person name="Remington K.A."/>
            <person name="Rieger T.T."/>
            <person name="Ritchie M.G."/>
            <person name="Robin C."/>
            <person name="Rogers Y.H."/>
            <person name="Rohde C."/>
            <person name="Rozas J."/>
            <person name="Rubenfield M.J."/>
            <person name="Ruiz A."/>
            <person name="Russo S."/>
            <person name="Salzberg S.L."/>
            <person name="Sanchez-Gracia A."/>
            <person name="Saranga D.J."/>
            <person name="Sato H."/>
            <person name="Schaeffer S.W."/>
            <person name="Schatz M.C."/>
            <person name="Schlenke T."/>
            <person name="Schwartz R."/>
            <person name="Segarra C."/>
            <person name="Singh R.S."/>
            <person name="Sirot L."/>
            <person name="Sirota M."/>
            <person name="Sisneros N.B."/>
            <person name="Smith C.D."/>
            <person name="Smith T.F."/>
            <person name="Spieth J."/>
            <person name="Stage D.E."/>
            <person name="Stark A."/>
            <person name="Stephan W."/>
            <person name="Strausberg R.L."/>
            <person name="Strempel S."/>
            <person name="Sturgill D."/>
            <person name="Sutton G."/>
            <person name="Sutton G.G."/>
            <person name="Tao W."/>
            <person name="Teichmann S."/>
            <person name="Tobari Y.N."/>
            <person name="Tomimura Y."/>
            <person name="Tsolas J.M."/>
            <person name="Valente V.L."/>
            <person name="Venter E."/>
            <person name="Venter J.C."/>
            <person name="Vicario S."/>
            <person name="Vieira F.G."/>
            <person name="Vilella A.J."/>
            <person name="Villasante A."/>
            <person name="Walenz B."/>
            <person name="Wang J."/>
            <person name="Wasserman M."/>
            <person name="Watts T."/>
            <person name="Wilson D."/>
            <person name="Wilson R.K."/>
            <person name="Wing R.A."/>
            <person name="Wolfner M.F."/>
            <person name="Wong A."/>
            <person name="Wong G.K."/>
            <person name="Wu C.I."/>
            <person name="Wu G."/>
            <person name="Yamamoto D."/>
            <person name="Yang H.P."/>
            <person name="Yang S.P."/>
            <person name="Yorke J.A."/>
            <person name="Yoshida K."/>
            <person name="Zdobnov E."/>
            <person name="Zhang P."/>
            <person name="Zhang Y."/>
            <person name="Zimin A.V."/>
            <person name="Baldwin J."/>
            <person name="Abdouelleil A."/>
            <person name="Abdulkadir J."/>
            <person name="Abebe A."/>
            <person name="Abera B."/>
            <person name="Abreu J."/>
            <person name="Acer S.C."/>
            <person name="Aftuck L."/>
            <person name="Alexander A."/>
            <person name="An P."/>
            <person name="Anderson E."/>
            <person name="Anderson S."/>
            <person name="Arachi H."/>
            <person name="Azer M."/>
            <person name="Bachantsang P."/>
            <person name="Barry A."/>
            <person name="Bayul T."/>
            <person name="Berlin A."/>
            <person name="Bessette D."/>
            <person name="Bloom T."/>
            <person name="Blye J."/>
            <person name="Boguslavskiy L."/>
            <person name="Bonnet C."/>
            <person name="Boukhgalter B."/>
            <person name="Bourzgui I."/>
            <person name="Brown A."/>
            <person name="Cahill P."/>
            <person name="Channer S."/>
            <person name="Cheshatsang Y."/>
            <person name="Chuda L."/>
            <person name="Citroen M."/>
            <person name="Collymore A."/>
            <person name="Cooke P."/>
            <person name="Costello M."/>
            <person name="D'Aco K."/>
            <person name="Daza R."/>
            <person name="De Haan G."/>
            <person name="DeGray S."/>
            <person name="DeMaso C."/>
            <person name="Dhargay N."/>
            <person name="Dooley K."/>
            <person name="Dooley E."/>
            <person name="Doricent M."/>
            <person name="Dorje P."/>
            <person name="Dorjee K."/>
            <person name="Dupes A."/>
            <person name="Elong R."/>
            <person name="Falk J."/>
            <person name="Farina A."/>
            <person name="Faro S."/>
            <person name="Ferguson D."/>
            <person name="Fisher S."/>
            <person name="Foley C.D."/>
            <person name="Franke A."/>
            <person name="Friedrich D."/>
            <person name="Gadbois L."/>
            <person name="Gearin G."/>
            <person name="Gearin C.R."/>
            <person name="Giannoukos G."/>
            <person name="Goode T."/>
            <person name="Graham J."/>
            <person name="Grandbois E."/>
            <person name="Grewal S."/>
            <person name="Gyaltsen K."/>
            <person name="Hafez N."/>
            <person name="Hagos B."/>
            <person name="Hall J."/>
            <person name="Henson C."/>
            <person name="Hollinger A."/>
            <person name="Honan T."/>
            <person name="Huard M.D."/>
            <person name="Hughes L."/>
            <person name="Hurhula B."/>
            <person name="Husby M.E."/>
            <person name="Kamat A."/>
            <person name="Kanga B."/>
            <person name="Kashin S."/>
            <person name="Khazanovich D."/>
            <person name="Kisner P."/>
            <person name="Lance K."/>
            <person name="Lara M."/>
            <person name="Lee W."/>
            <person name="Lennon N."/>
            <person name="Letendre F."/>
            <person name="LeVine R."/>
            <person name="Lipovsky A."/>
            <person name="Liu X."/>
            <person name="Liu J."/>
            <person name="Liu S."/>
            <person name="Lokyitsang T."/>
            <person name="Lokyitsang Y."/>
            <person name="Lubonja R."/>
            <person name="Lui A."/>
            <person name="MacDonald P."/>
            <person name="Magnisalis V."/>
            <person name="Maru K."/>
            <person name="Matthews C."/>
            <person name="McCusker W."/>
            <person name="McDonough S."/>
            <person name="Mehta T."/>
            <person name="Meldrim J."/>
            <person name="Meneus L."/>
            <person name="Mihai O."/>
            <person name="Mihalev A."/>
            <person name="Mihova T."/>
            <person name="Mittelman R."/>
            <person name="Mlenga V."/>
            <person name="Montmayeur A."/>
            <person name="Mulrain L."/>
            <person name="Navidi A."/>
            <person name="Naylor J."/>
            <person name="Negash T."/>
            <person name="Nguyen T."/>
            <person name="Nguyen N."/>
            <person name="Nicol R."/>
            <person name="Norbu C."/>
            <person name="Norbu N."/>
            <person name="Novod N."/>
            <person name="O'Neill B."/>
            <person name="Osman S."/>
            <person name="Markiewicz E."/>
            <person name="Oyono O.L."/>
            <person name="Patti C."/>
            <person name="Phunkhang P."/>
            <person name="Pierre F."/>
            <person name="Priest M."/>
            <person name="Raghuraman S."/>
            <person name="Rege F."/>
            <person name="Reyes R."/>
            <person name="Rise C."/>
            <person name="Rogov P."/>
            <person name="Ross K."/>
            <person name="Ryan E."/>
            <person name="Settipalli S."/>
            <person name="Shea T."/>
            <person name="Sherpa N."/>
            <person name="Shi L."/>
            <person name="Shih D."/>
            <person name="Sparrow T."/>
            <person name="Spaulding J."/>
            <person name="Stalker J."/>
            <person name="Stange-Thomann N."/>
            <person name="Stavropoulos S."/>
            <person name="Stone C."/>
            <person name="Strader C."/>
            <person name="Tesfaye S."/>
            <person name="Thomson T."/>
            <person name="Thoulutsang Y."/>
            <person name="Thoulutsang D."/>
            <person name="Topham K."/>
            <person name="Topping I."/>
            <person name="Tsamla T."/>
            <person name="Vassiliev H."/>
            <person name="Vo A."/>
            <person name="Wangchuk T."/>
            <person name="Wangdi T."/>
            <person name="Weiand M."/>
            <person name="Wilkinson J."/>
            <person name="Wilson A."/>
            <person name="Yadav S."/>
            <person name="Young G."/>
            <person name="Yu Q."/>
            <person name="Zembek L."/>
            <person name="Zhong D."/>
            <person name="Zimmer A."/>
            <person name="Zwirko Z."/>
            <person name="Jaffe D.B."/>
            <person name="Alvarez P."/>
            <person name="Brockman W."/>
            <person name="Butler J."/>
            <person name="Chin C."/>
            <person name="Gnerre S."/>
            <person name="Grabherr M."/>
            <person name="Kleber M."/>
            <person name="Mauceli E."/>
            <person name="MacCallum I."/>
        </authorList>
    </citation>
    <scope>NUCLEOTIDE SEQUENCE [LARGE SCALE GENOMIC DNA]</scope>
    <source>
        <strain evidence="3">Tucson 14030-0811.24</strain>
    </source>
</reference>
<keyword evidence="3" id="KW-1185">Reference proteome</keyword>
<evidence type="ECO:0000313" key="3">
    <source>
        <dbReference type="Proteomes" id="UP000007798"/>
    </source>
</evidence>